<evidence type="ECO:0000313" key="1">
    <source>
        <dbReference type="EMBL" id="GAH81426.1"/>
    </source>
</evidence>
<dbReference type="EMBL" id="BARU01042122">
    <property type="protein sequence ID" value="GAH81426.1"/>
    <property type="molecule type" value="Genomic_DNA"/>
</dbReference>
<dbReference type="AlphaFoldDB" id="X1IG86"/>
<comment type="caution">
    <text evidence="1">The sequence shown here is derived from an EMBL/GenBank/DDBJ whole genome shotgun (WGS) entry which is preliminary data.</text>
</comment>
<organism evidence="1">
    <name type="scientific">marine sediment metagenome</name>
    <dbReference type="NCBI Taxonomy" id="412755"/>
    <lineage>
        <taxon>unclassified sequences</taxon>
        <taxon>metagenomes</taxon>
        <taxon>ecological metagenomes</taxon>
    </lineage>
</organism>
<sequence>CPPKATKLKLPEFPEHFEGDSKLICWGWCKSFPDGERLMQVTIENFKPDADQCGVYNGIVRFKDNLTGEEWYKGELKFYYTRNYIYTSHHYVQD</sequence>
<protein>
    <submittedName>
        <fullName evidence="1">Uncharacterized protein</fullName>
    </submittedName>
</protein>
<gene>
    <name evidence="1" type="ORF">S03H2_64786</name>
</gene>
<proteinExistence type="predicted"/>
<feature type="non-terminal residue" evidence="1">
    <location>
        <position position="1"/>
    </location>
</feature>
<accession>X1IG86</accession>
<name>X1IG86_9ZZZZ</name>
<reference evidence="1" key="1">
    <citation type="journal article" date="2014" name="Front. Microbiol.">
        <title>High frequency of phylogenetically diverse reductive dehalogenase-homologous genes in deep subseafloor sedimentary metagenomes.</title>
        <authorList>
            <person name="Kawai M."/>
            <person name="Futagami T."/>
            <person name="Toyoda A."/>
            <person name="Takaki Y."/>
            <person name="Nishi S."/>
            <person name="Hori S."/>
            <person name="Arai W."/>
            <person name="Tsubouchi T."/>
            <person name="Morono Y."/>
            <person name="Uchiyama I."/>
            <person name="Ito T."/>
            <person name="Fujiyama A."/>
            <person name="Inagaki F."/>
            <person name="Takami H."/>
        </authorList>
    </citation>
    <scope>NUCLEOTIDE SEQUENCE</scope>
    <source>
        <strain evidence="1">Expedition CK06-06</strain>
    </source>
</reference>